<dbReference type="EMBL" id="CAAALY010275142">
    <property type="protein sequence ID" value="VEL42562.1"/>
    <property type="molecule type" value="Genomic_DNA"/>
</dbReference>
<name>A0A3S5BEQ9_9PLAT</name>
<proteinExistence type="predicted"/>
<feature type="compositionally biased region" description="Polar residues" evidence="1">
    <location>
        <begin position="246"/>
        <end position="257"/>
    </location>
</feature>
<protein>
    <submittedName>
        <fullName evidence="2">Uncharacterized protein</fullName>
    </submittedName>
</protein>
<dbReference type="Proteomes" id="UP000784294">
    <property type="component" value="Unassembled WGS sequence"/>
</dbReference>
<accession>A0A3S5BEQ9</accession>
<feature type="compositionally biased region" description="Polar residues" evidence="1">
    <location>
        <begin position="1"/>
        <end position="10"/>
    </location>
</feature>
<sequence length="314" mass="34953">MQTRQTWTNRPSGEPGDESGEGVEAGGQCFAARRDEDGRKAVCTRRKTTLFWACGLWHTKLAVRRELTPSRLDSVTFAASQQAPGMLLACETECNPSARPFGTDRLRPARPSESVASRTVSKAARAKDVSRVKRSEVEWSGVWRTRQQVGLAGVAVVGHAERPRNDANVDAKKSCLWGRTTSQTKRPVATATVDPDCAGLDRVQHERPRPVARTDEWTNEELPKPLRGGHACAGVRQMRACRRTEPSSTPRKQSEWTLGSRHCGRSGDEVEPNTGLLHFRCQDVIQFTITTTSNTNTHIYASSYSLVKHRRQHR</sequence>
<gene>
    <name evidence="2" type="ORF">PXEA_LOCUS36002</name>
</gene>
<reference evidence="2" key="1">
    <citation type="submission" date="2018-11" db="EMBL/GenBank/DDBJ databases">
        <authorList>
            <consortium name="Pathogen Informatics"/>
        </authorList>
    </citation>
    <scope>NUCLEOTIDE SEQUENCE</scope>
</reference>
<organism evidence="2 3">
    <name type="scientific">Protopolystoma xenopodis</name>
    <dbReference type="NCBI Taxonomy" id="117903"/>
    <lineage>
        <taxon>Eukaryota</taxon>
        <taxon>Metazoa</taxon>
        <taxon>Spiralia</taxon>
        <taxon>Lophotrochozoa</taxon>
        <taxon>Platyhelminthes</taxon>
        <taxon>Monogenea</taxon>
        <taxon>Polyopisthocotylea</taxon>
        <taxon>Polystomatidea</taxon>
        <taxon>Polystomatidae</taxon>
        <taxon>Protopolystoma</taxon>
    </lineage>
</organism>
<comment type="caution">
    <text evidence="2">The sequence shown here is derived from an EMBL/GenBank/DDBJ whole genome shotgun (WGS) entry which is preliminary data.</text>
</comment>
<evidence type="ECO:0000256" key="1">
    <source>
        <dbReference type="SAM" id="MobiDB-lite"/>
    </source>
</evidence>
<feature type="region of interest" description="Disordered" evidence="1">
    <location>
        <begin position="1"/>
        <end position="24"/>
    </location>
</feature>
<evidence type="ECO:0000313" key="2">
    <source>
        <dbReference type="EMBL" id="VEL42562.1"/>
    </source>
</evidence>
<keyword evidence="3" id="KW-1185">Reference proteome</keyword>
<dbReference type="AlphaFoldDB" id="A0A3S5BEQ9"/>
<feature type="region of interest" description="Disordered" evidence="1">
    <location>
        <begin position="240"/>
        <end position="269"/>
    </location>
</feature>
<evidence type="ECO:0000313" key="3">
    <source>
        <dbReference type="Proteomes" id="UP000784294"/>
    </source>
</evidence>